<dbReference type="Pfam" id="PF12922">
    <property type="entry name" value="Cnd1_N"/>
    <property type="match status" value="1"/>
</dbReference>
<feature type="compositionally biased region" description="Basic residues" evidence="12">
    <location>
        <begin position="1294"/>
        <end position="1317"/>
    </location>
</feature>
<dbReference type="InterPro" id="IPR024324">
    <property type="entry name" value="Condensin_cplx_su1_N"/>
</dbReference>
<evidence type="ECO:0000256" key="7">
    <source>
        <dbReference type="ARBA" id="ARBA00023067"/>
    </source>
</evidence>
<proteinExistence type="inferred from homology"/>
<name>A0A9P0BA30_BRAAE</name>
<dbReference type="GO" id="GO:0042393">
    <property type="term" value="F:histone binding"/>
    <property type="evidence" value="ECO:0007669"/>
    <property type="project" value="TreeGrafter"/>
</dbReference>
<gene>
    <name evidence="15" type="ORF">MELIAE_LOCUS8197</name>
</gene>
<feature type="compositionally biased region" description="Acidic residues" evidence="12">
    <location>
        <begin position="483"/>
        <end position="499"/>
    </location>
</feature>
<feature type="compositionally biased region" description="Basic residues" evidence="12">
    <location>
        <begin position="931"/>
        <end position="944"/>
    </location>
</feature>
<dbReference type="GO" id="GO:0000779">
    <property type="term" value="C:condensed chromosome, centromeric region"/>
    <property type="evidence" value="ECO:0007669"/>
    <property type="project" value="TreeGrafter"/>
</dbReference>
<dbReference type="GO" id="GO:0007076">
    <property type="term" value="P:mitotic chromosome condensation"/>
    <property type="evidence" value="ECO:0007669"/>
    <property type="project" value="InterPro"/>
</dbReference>
<evidence type="ECO:0000313" key="15">
    <source>
        <dbReference type="EMBL" id="CAH0557488.1"/>
    </source>
</evidence>
<protein>
    <recommendedName>
        <fullName evidence="10">Condensin complex subunit 1</fullName>
    </recommendedName>
</protein>
<feature type="coiled-coil region" evidence="11">
    <location>
        <begin position="433"/>
        <end position="460"/>
    </location>
</feature>
<dbReference type="Pfam" id="PF12717">
    <property type="entry name" value="Cnd1"/>
    <property type="match status" value="1"/>
</dbReference>
<evidence type="ECO:0000313" key="16">
    <source>
        <dbReference type="Proteomes" id="UP001154078"/>
    </source>
</evidence>
<keyword evidence="16" id="KW-1185">Reference proteome</keyword>
<dbReference type="GO" id="GO:0051301">
    <property type="term" value="P:cell division"/>
    <property type="evidence" value="ECO:0007669"/>
    <property type="project" value="UniProtKB-KW"/>
</dbReference>
<feature type="region of interest" description="Disordered" evidence="12">
    <location>
        <begin position="1279"/>
        <end position="1326"/>
    </location>
</feature>
<comment type="similarity">
    <text evidence="3 10">Belongs to the CND1 (condensin subunit 1) family.</text>
</comment>
<evidence type="ECO:0000259" key="13">
    <source>
        <dbReference type="Pfam" id="PF12717"/>
    </source>
</evidence>
<comment type="subcellular location">
    <subcellularLocation>
        <location evidence="2">Chromosome</location>
    </subcellularLocation>
    <subcellularLocation>
        <location evidence="1">Nucleus</location>
    </subcellularLocation>
</comment>
<dbReference type="InterPro" id="IPR026971">
    <property type="entry name" value="CND1/NCAPD3"/>
</dbReference>
<dbReference type="OrthoDB" id="436262at2759"/>
<evidence type="ECO:0000256" key="2">
    <source>
        <dbReference type="ARBA" id="ARBA00004286"/>
    </source>
</evidence>
<dbReference type="InterPro" id="IPR032682">
    <property type="entry name" value="Cnd1_C"/>
</dbReference>
<dbReference type="Proteomes" id="UP001154078">
    <property type="component" value="Chromosome 5"/>
</dbReference>
<dbReference type="InterPro" id="IPR011989">
    <property type="entry name" value="ARM-like"/>
</dbReference>
<dbReference type="InterPro" id="IPR016024">
    <property type="entry name" value="ARM-type_fold"/>
</dbReference>
<dbReference type="GO" id="GO:0005634">
    <property type="term" value="C:nucleus"/>
    <property type="evidence" value="ECO:0007669"/>
    <property type="project" value="UniProtKB-SubCell"/>
</dbReference>
<keyword evidence="7 10" id="KW-0226">DNA condensation</keyword>
<dbReference type="PANTHER" id="PTHR14222">
    <property type="entry name" value="CONDENSIN"/>
    <property type="match status" value="1"/>
</dbReference>
<keyword evidence="8" id="KW-0539">Nucleus</keyword>
<evidence type="ECO:0000256" key="11">
    <source>
        <dbReference type="SAM" id="Coils"/>
    </source>
</evidence>
<keyword evidence="11" id="KW-0175">Coiled coil</keyword>
<sequence>MAHINFVIPGHKNELLNVNDDYYVRDTLGPKDLVLKLKAAKTQLREEGAEFILDCFDTYYSVLHHGDTVSMDIMYKAYEDLHKGATELNKSLGFLLEDKESLNDEIKLKYCNIMKMLLYAYTQVILLIEQKTESKNPTIGGKGRKKAKDNDDDYCLEKNSILLVLNKILQWEICLFWDPPIVEENFIAMVSEICYRFLQSPSVKANKELKSEIFHLIGTLIKNYNHGTTFIIRMVQLIKMHEHLVQILPEGVQKLVLNFNCKGLVHDLVREVTEWQTEERFQDSQGAKFCAKVLSEMAILMPDLLIPELMYLNRYLGYDSATLRNSVLNVITEVILNVLTNHELTDEQRESRDEFFNILLDHINDITAQVRSKVIQHFARLQKENAIPIGKQYDIIEKVIFHLGDKGALVRRSAINCVTTFLSHNAFSANLSLSKMEVELEKNQKELDELKQRFEGVKLATLEKIEEEWNSKKDGLKKAIDDELKEDNDDDDEDKENDDQSGIPKEEIPDLIRLYLNENKFKDAFKLCKYAGKNNEEWQQLKENEENSEVDMYLLILRTIFINVGKLVENLKNEIIQGGVKMTKEDFKKLETLEANAEYLNDSVKFLKLIDGSIPVMIELLETTTIGDMQEAVDFFITAYQFNIDSAQTGVLAMLRIMQRNEQERKDTIVDAFKTIYLNTDSKNMTEHTTTVVNRLIGLLKSVPVNNEDDLQQIISDWTVKGTLDNSVIDVLWQYLTKKLPVSDDDSRAAVELLRMAALGRRTIVSKNIKLVATVGFKERGASNMLFLGSCCDLLAVAGREKLDVTSKNPPFKIKYTDEVFNDLTEILVEKFFEPVEYYYKALSGAMDFIYKLCSKPERICEIIISRVMERLVKNLNATEEVDLESHIIVRICQLLGFVAIKHLEFLDDTVYKELKRRNNIRDERKENKRTTKGSKAKDKKKKALSSTANESVLNSTSASVLDESTLEGAQAEDTDAEFILNVLENDTVCGSGGLGKLAYIVKNICQRPDVYDDVMIQGAAVIALIRFMLVSGRFCEDNIQLLFTIFEKTAYPEVKCTILVHLSDLLTRFPNIIEPWTPRIYKRLKDPDYSIRKATFFTLSNLILRDMIRAHSHISEMVCCFVDEDKELSGMCKTFFINLSHKENNLYNVLPDIFSHLMEISDMSEEDIKGTMKFLFNLMDKTKHMENLVERFCTKYRLTEDMRHHQNITYCLTLINYNEKALKKLQENFHTYKHLVHDQEIYAYFKSIMQNAGKQQVGKTDLKPIIAEIEQSINSVFELNEDGQMRPPPVPKSTRKARSKKTPLKKKTNRSKRRKQSFPDSDSDE</sequence>
<feature type="domain" description="Condensin complex subunit 1 N-terminal" evidence="14">
    <location>
        <begin position="84"/>
        <end position="229"/>
    </location>
</feature>
<organism evidence="15 16">
    <name type="scientific">Brassicogethes aeneus</name>
    <name type="common">Rape pollen beetle</name>
    <name type="synonym">Meligethes aeneus</name>
    <dbReference type="NCBI Taxonomy" id="1431903"/>
    <lineage>
        <taxon>Eukaryota</taxon>
        <taxon>Metazoa</taxon>
        <taxon>Ecdysozoa</taxon>
        <taxon>Arthropoda</taxon>
        <taxon>Hexapoda</taxon>
        <taxon>Insecta</taxon>
        <taxon>Pterygota</taxon>
        <taxon>Neoptera</taxon>
        <taxon>Endopterygota</taxon>
        <taxon>Coleoptera</taxon>
        <taxon>Polyphaga</taxon>
        <taxon>Cucujiformia</taxon>
        <taxon>Nitidulidae</taxon>
        <taxon>Meligethinae</taxon>
        <taxon>Brassicogethes</taxon>
    </lineage>
</organism>
<evidence type="ECO:0000256" key="9">
    <source>
        <dbReference type="ARBA" id="ARBA00023306"/>
    </source>
</evidence>
<evidence type="ECO:0000256" key="4">
    <source>
        <dbReference type="ARBA" id="ARBA00022454"/>
    </source>
</evidence>
<evidence type="ECO:0000256" key="3">
    <source>
        <dbReference type="ARBA" id="ARBA00009606"/>
    </source>
</evidence>
<keyword evidence="9 10" id="KW-0131">Cell cycle</keyword>
<keyword evidence="5 10" id="KW-0132">Cell division</keyword>
<dbReference type="EMBL" id="OV121136">
    <property type="protein sequence ID" value="CAH0557488.1"/>
    <property type="molecule type" value="Genomic_DNA"/>
</dbReference>
<reference evidence="15" key="1">
    <citation type="submission" date="2021-12" db="EMBL/GenBank/DDBJ databases">
        <authorList>
            <person name="King R."/>
        </authorList>
    </citation>
    <scope>NUCLEOTIDE SEQUENCE</scope>
</reference>
<accession>A0A9P0BA30</accession>
<dbReference type="PIRSF" id="PIRSF017127">
    <property type="entry name" value="Condensin_D2"/>
    <property type="match status" value="1"/>
</dbReference>
<keyword evidence="4" id="KW-0158">Chromosome</keyword>
<comment type="function">
    <text evidence="10">Regulatory subunit of the condensin complex, a complex required for conversion of interphase chromatin into mitotic-like condense chromosomes. The condensin complex probably introduces positive supercoils into relaxed DNA in the presence of type I topoisomerases and converts nicked DNA into positive knotted forms in the presence of type II topoisomerases.</text>
</comment>
<keyword evidence="6 10" id="KW-0498">Mitosis</keyword>
<evidence type="ECO:0000256" key="5">
    <source>
        <dbReference type="ARBA" id="ARBA00022618"/>
    </source>
</evidence>
<dbReference type="PANTHER" id="PTHR14222:SF2">
    <property type="entry name" value="CONDENSIN COMPLEX SUBUNIT 1"/>
    <property type="match status" value="1"/>
</dbReference>
<dbReference type="Gene3D" id="1.25.10.10">
    <property type="entry name" value="Leucine-rich Repeat Variant"/>
    <property type="match status" value="2"/>
</dbReference>
<dbReference type="SUPFAM" id="SSF48371">
    <property type="entry name" value="ARM repeat"/>
    <property type="match status" value="1"/>
</dbReference>
<feature type="region of interest" description="Disordered" evidence="12">
    <location>
        <begin position="923"/>
        <end position="951"/>
    </location>
</feature>
<dbReference type="GO" id="GO:0000796">
    <property type="term" value="C:condensin complex"/>
    <property type="evidence" value="ECO:0007669"/>
    <property type="project" value="TreeGrafter"/>
</dbReference>
<feature type="region of interest" description="Disordered" evidence="12">
    <location>
        <begin position="483"/>
        <end position="504"/>
    </location>
</feature>
<evidence type="ECO:0000256" key="8">
    <source>
        <dbReference type="ARBA" id="ARBA00023242"/>
    </source>
</evidence>
<evidence type="ECO:0000259" key="14">
    <source>
        <dbReference type="Pfam" id="PF12922"/>
    </source>
</evidence>
<dbReference type="InterPro" id="IPR007673">
    <property type="entry name" value="Condensin_cplx_su1"/>
</dbReference>
<evidence type="ECO:0000256" key="6">
    <source>
        <dbReference type="ARBA" id="ARBA00022776"/>
    </source>
</evidence>
<evidence type="ECO:0000256" key="10">
    <source>
        <dbReference type="PIRNR" id="PIRNR017127"/>
    </source>
</evidence>
<evidence type="ECO:0000256" key="12">
    <source>
        <dbReference type="SAM" id="MobiDB-lite"/>
    </source>
</evidence>
<dbReference type="GO" id="GO:0010032">
    <property type="term" value="P:meiotic chromosome condensation"/>
    <property type="evidence" value="ECO:0007669"/>
    <property type="project" value="TreeGrafter"/>
</dbReference>
<evidence type="ECO:0000256" key="1">
    <source>
        <dbReference type="ARBA" id="ARBA00004123"/>
    </source>
</evidence>
<feature type="domain" description="Condensin complex subunit 1 C-terminal" evidence="13">
    <location>
        <begin position="1055"/>
        <end position="1213"/>
    </location>
</feature>